<proteinExistence type="predicted"/>
<reference evidence="4" key="1">
    <citation type="submission" date="2016-10" db="EMBL/GenBank/DDBJ databases">
        <authorList>
            <person name="Varghese N."/>
            <person name="Submissions S."/>
        </authorList>
    </citation>
    <scope>NUCLEOTIDE SEQUENCE [LARGE SCALE GENOMIC DNA]</scope>
    <source>
        <strain evidence="4">KPR-1</strain>
    </source>
</reference>
<dbReference type="OrthoDB" id="2340043at2"/>
<dbReference type="Proteomes" id="UP000199288">
    <property type="component" value="Unassembled WGS sequence"/>
</dbReference>
<dbReference type="EMBL" id="FNQV01000023">
    <property type="protein sequence ID" value="SEA78309.1"/>
    <property type="molecule type" value="Genomic_DNA"/>
</dbReference>
<evidence type="ECO:0000256" key="1">
    <source>
        <dbReference type="SAM" id="MobiDB-lite"/>
    </source>
</evidence>
<evidence type="ECO:0000256" key="2">
    <source>
        <dbReference type="SAM" id="Phobius"/>
    </source>
</evidence>
<keyword evidence="2" id="KW-0812">Transmembrane</keyword>
<feature type="region of interest" description="Disordered" evidence="1">
    <location>
        <begin position="118"/>
        <end position="145"/>
    </location>
</feature>
<dbReference type="AlphaFoldDB" id="A0A1H4E0L4"/>
<gene>
    <name evidence="3" type="ORF">SAMN02910418_02402</name>
</gene>
<keyword evidence="2" id="KW-1133">Transmembrane helix</keyword>
<name>A0A1H4E0L4_9ACTO</name>
<evidence type="ECO:0000313" key="4">
    <source>
        <dbReference type="Proteomes" id="UP000199288"/>
    </source>
</evidence>
<protein>
    <recommendedName>
        <fullName evidence="5">Endonuclease/exonuclease/phosphatase domain-containing protein</fullName>
    </recommendedName>
</protein>
<evidence type="ECO:0008006" key="5">
    <source>
        <dbReference type="Google" id="ProtNLM"/>
    </source>
</evidence>
<accession>A0A1H4E0L4</accession>
<dbReference type="RefSeq" id="WP_092566185.1">
    <property type="nucleotide sequence ID" value="NZ_FNQV01000023.1"/>
</dbReference>
<keyword evidence="4" id="KW-1185">Reference proteome</keyword>
<organism evidence="3 4">
    <name type="scientific">Bowdeniella nasicola</name>
    <dbReference type="NCBI Taxonomy" id="208480"/>
    <lineage>
        <taxon>Bacteria</taxon>
        <taxon>Bacillati</taxon>
        <taxon>Actinomycetota</taxon>
        <taxon>Actinomycetes</taxon>
        <taxon>Actinomycetales</taxon>
        <taxon>Actinomycetaceae</taxon>
        <taxon>Bowdeniella</taxon>
    </lineage>
</organism>
<sequence length="373" mass="38371">MPERRSPLRTVLAVIAWLFGAAIAYGALTTIAPDALTPPLAEAGTSTAFPYAQVVDFPVLLGGGLALVGLVFLFVGIWRLRAGGTAAALVAGLACLVAGGVHLYRGFDAGLASPPRVAAEEVSPQPATPPEGDAAPEEETAPASPLSELTITQLNVADDTEVHDALVRDLVRAQPDVIVIAEAGPGYGQALADRLAAREAGTFTVNESTASLVVLTSADTTTLAPAPVRSLDTATNRTRITQGGSLVLTDGAGTKIYAAAVAPRDRADMRPYQLDISGLAGACEHNNLIIAGDLRASMNAGPLARSGCTDVATELGYGGFGTWPAGAPGWLGASRSHVLLGPAPPQGAWKPEHIAYFNIPRSNHRGLVVTLTR</sequence>
<evidence type="ECO:0000313" key="3">
    <source>
        <dbReference type="EMBL" id="SEA78309.1"/>
    </source>
</evidence>
<feature type="transmembrane region" description="Helical" evidence="2">
    <location>
        <begin position="57"/>
        <end position="78"/>
    </location>
</feature>
<feature type="transmembrane region" description="Helical" evidence="2">
    <location>
        <begin position="85"/>
        <end position="104"/>
    </location>
</feature>
<keyword evidence="2" id="KW-0472">Membrane</keyword>